<name>A0AAP3B9Q8_9BACT</name>
<organism evidence="1 2">
    <name type="scientific">Segatella copri</name>
    <dbReference type="NCBI Taxonomy" id="165179"/>
    <lineage>
        <taxon>Bacteria</taxon>
        <taxon>Pseudomonadati</taxon>
        <taxon>Bacteroidota</taxon>
        <taxon>Bacteroidia</taxon>
        <taxon>Bacteroidales</taxon>
        <taxon>Prevotellaceae</taxon>
        <taxon>Segatella</taxon>
    </lineage>
</organism>
<dbReference type="EMBL" id="JAPDVK010000001">
    <property type="protein sequence ID" value="MCW4127130.1"/>
    <property type="molecule type" value="Genomic_DNA"/>
</dbReference>
<accession>A0AAP3B9Q8</accession>
<reference evidence="1" key="1">
    <citation type="submission" date="2022-11" db="EMBL/GenBank/DDBJ databases">
        <title>Genomic repertoires linked with pathogenic potency of arthritogenic Prevotella copri isolated from the gut of rheumatoid arthritis patients.</title>
        <authorList>
            <person name="Nii T."/>
            <person name="Maeda Y."/>
            <person name="Motooka D."/>
            <person name="Naito M."/>
            <person name="Matsumoto Y."/>
            <person name="Ogawa T."/>
            <person name="Oguro-Igashira E."/>
            <person name="Kishikawa T."/>
            <person name="Yamashita M."/>
            <person name="Koizumi S."/>
            <person name="Kurakawa T."/>
            <person name="Okumura R."/>
            <person name="Kayama H."/>
            <person name="Murakami M."/>
            <person name="Sakaguchi T."/>
            <person name="Das B."/>
            <person name="Nakamura S."/>
            <person name="Okada Y."/>
            <person name="Kumanogoh A."/>
            <person name="Takeda K."/>
        </authorList>
    </citation>
    <scope>NUCLEOTIDE SEQUENCE</scope>
    <source>
        <strain evidence="1">F3-75</strain>
    </source>
</reference>
<evidence type="ECO:0000313" key="1">
    <source>
        <dbReference type="EMBL" id="MCW4127130.1"/>
    </source>
</evidence>
<dbReference type="Proteomes" id="UP001209344">
    <property type="component" value="Unassembled WGS sequence"/>
</dbReference>
<proteinExistence type="predicted"/>
<dbReference type="RefSeq" id="WP_264965310.1">
    <property type="nucleotide sequence ID" value="NZ_JAPDVK010000001.1"/>
</dbReference>
<comment type="caution">
    <text evidence="1">The sequence shown here is derived from an EMBL/GenBank/DDBJ whole genome shotgun (WGS) entry which is preliminary data.</text>
</comment>
<gene>
    <name evidence="1" type="ORF">ONT16_02375</name>
</gene>
<protein>
    <submittedName>
        <fullName evidence="1">Uncharacterized protein</fullName>
    </submittedName>
</protein>
<sequence>MAALPDAKYQERTPYLAKTFLEAFRKYCIFGYSRKVSTKFLGVLTSLGCHPFCT</sequence>
<evidence type="ECO:0000313" key="2">
    <source>
        <dbReference type="Proteomes" id="UP001209344"/>
    </source>
</evidence>
<dbReference type="AlphaFoldDB" id="A0AAP3B9Q8"/>